<protein>
    <submittedName>
        <fullName evidence="1">Uncharacterized protein</fullName>
    </submittedName>
</protein>
<accession>A0A8H3DCJ5</accession>
<dbReference type="EMBL" id="CAJMWV010006369">
    <property type="protein sequence ID" value="CAE6521075.1"/>
    <property type="molecule type" value="Genomic_DNA"/>
</dbReference>
<reference evidence="1" key="1">
    <citation type="submission" date="2021-01" db="EMBL/GenBank/DDBJ databases">
        <authorList>
            <person name="Kaushik A."/>
        </authorList>
    </citation>
    <scope>NUCLEOTIDE SEQUENCE</scope>
    <source>
        <strain evidence="1">AG3-1AP</strain>
    </source>
</reference>
<dbReference type="AlphaFoldDB" id="A0A8H3DCJ5"/>
<sequence>MSPHRIFAVNELLSLICTNCDNPTRTTLLRTSRLWFEISAPIIWGNLQGAHKILILLPGTVIGRIRPTEPTPQDLHPSLNAVDFTRFNVYAPIVKHLTIYDPSDAKRRIQTWYNWGFIQYLYQQRLLFPNLISLVINQPVTSGLSVRRQQNPPGYEQWITAFNSSYLQAIYAPLMLKPGMPPYPLSVSLVVASVAVAQLARKAKSLRTLEIYPMASSAELNSMGQGAAFEGPMGPETPYQRFYNSFESLSQLQELSTTAIVFETSMFRSLANLPHLKSLSVHNVSYQLPEFHPGLVPASSFPQLTKLSLVDIDQENLEKIWESVPLVKKLHSLTVLSSYSRHMTIDWAQETFLPLLRTCSPNLSEFLCESRSPGRGVEFEVNFSLGAPDLKNRAGELGTPIPSHP</sequence>
<comment type="caution">
    <text evidence="1">The sequence shown here is derived from an EMBL/GenBank/DDBJ whole genome shotgun (WGS) entry which is preliminary data.</text>
</comment>
<dbReference type="Proteomes" id="UP000663831">
    <property type="component" value="Unassembled WGS sequence"/>
</dbReference>
<gene>
    <name evidence="1" type="ORF">RDB_LOCUS144351</name>
</gene>
<dbReference type="Gene3D" id="3.80.10.10">
    <property type="entry name" value="Ribonuclease Inhibitor"/>
    <property type="match status" value="1"/>
</dbReference>
<evidence type="ECO:0000313" key="2">
    <source>
        <dbReference type="Proteomes" id="UP000663831"/>
    </source>
</evidence>
<evidence type="ECO:0000313" key="1">
    <source>
        <dbReference type="EMBL" id="CAE6521075.1"/>
    </source>
</evidence>
<organism evidence="1 2">
    <name type="scientific">Rhizoctonia solani</name>
    <dbReference type="NCBI Taxonomy" id="456999"/>
    <lineage>
        <taxon>Eukaryota</taxon>
        <taxon>Fungi</taxon>
        <taxon>Dikarya</taxon>
        <taxon>Basidiomycota</taxon>
        <taxon>Agaricomycotina</taxon>
        <taxon>Agaricomycetes</taxon>
        <taxon>Cantharellales</taxon>
        <taxon>Ceratobasidiaceae</taxon>
        <taxon>Rhizoctonia</taxon>
    </lineage>
</organism>
<proteinExistence type="predicted"/>
<dbReference type="InterPro" id="IPR032675">
    <property type="entry name" value="LRR_dom_sf"/>
</dbReference>
<name>A0A8H3DCJ5_9AGAM</name>